<organism evidence="5 6">
    <name type="scientific">Actinomycetospora aurantiaca</name>
    <dbReference type="NCBI Taxonomy" id="3129233"/>
    <lineage>
        <taxon>Bacteria</taxon>
        <taxon>Bacillati</taxon>
        <taxon>Actinomycetota</taxon>
        <taxon>Actinomycetes</taxon>
        <taxon>Pseudonocardiales</taxon>
        <taxon>Pseudonocardiaceae</taxon>
        <taxon>Actinomycetospora</taxon>
    </lineage>
</organism>
<keyword evidence="1" id="KW-0238">DNA-binding</keyword>
<feature type="compositionally biased region" description="Low complexity" evidence="2">
    <location>
        <begin position="68"/>
        <end position="78"/>
    </location>
</feature>
<feature type="domain" description="Lsr2 dimerization" evidence="3">
    <location>
        <begin position="1"/>
        <end position="58"/>
    </location>
</feature>
<dbReference type="RefSeq" id="WP_337695672.1">
    <property type="nucleotide sequence ID" value="NZ_JBBEGN010000006.1"/>
</dbReference>
<feature type="region of interest" description="Disordered" evidence="2">
    <location>
        <begin position="120"/>
        <end position="171"/>
    </location>
</feature>
<feature type="region of interest" description="Disordered" evidence="2">
    <location>
        <begin position="51"/>
        <end position="85"/>
    </location>
</feature>
<evidence type="ECO:0000256" key="1">
    <source>
        <dbReference type="ARBA" id="ARBA00023125"/>
    </source>
</evidence>
<evidence type="ECO:0000256" key="2">
    <source>
        <dbReference type="SAM" id="MobiDB-lite"/>
    </source>
</evidence>
<name>A0ABU8MRM8_9PSEU</name>
<evidence type="ECO:0000259" key="3">
    <source>
        <dbReference type="Pfam" id="PF11774"/>
    </source>
</evidence>
<comment type="caution">
    <text evidence="5">The sequence shown here is derived from an EMBL/GenBank/DDBJ whole genome shotgun (WGS) entry which is preliminary data.</text>
</comment>
<feature type="domain" description="Lsr2 DNA-binding" evidence="4">
    <location>
        <begin position="79"/>
        <end position="113"/>
    </location>
</feature>
<dbReference type="InterPro" id="IPR024412">
    <property type="entry name" value="Lsr2_dim_dom"/>
</dbReference>
<dbReference type="EMBL" id="JBBEGN010000006">
    <property type="protein sequence ID" value="MEJ2869093.1"/>
    <property type="molecule type" value="Genomic_DNA"/>
</dbReference>
<dbReference type="Gene3D" id="3.30.60.230">
    <property type="entry name" value="Lsr2, dimerization domain"/>
    <property type="match status" value="1"/>
</dbReference>
<protein>
    <submittedName>
        <fullName evidence="5">Lsr2 family protein</fullName>
    </submittedName>
</protein>
<dbReference type="InterPro" id="IPR042261">
    <property type="entry name" value="Lsr2-like_dimerization"/>
</dbReference>
<evidence type="ECO:0000259" key="4">
    <source>
        <dbReference type="Pfam" id="PF23359"/>
    </source>
</evidence>
<reference evidence="5 6" key="1">
    <citation type="submission" date="2024-03" db="EMBL/GenBank/DDBJ databases">
        <title>Actinomycetospora sp. OC33-EN08, a novel actinomycete isolated from wild orchid (Aerides multiflora).</title>
        <authorList>
            <person name="Suriyachadkun C."/>
        </authorList>
    </citation>
    <scope>NUCLEOTIDE SEQUENCE [LARGE SCALE GENOMIC DNA]</scope>
    <source>
        <strain evidence="5 6">OC33-EN08</strain>
    </source>
</reference>
<dbReference type="Pfam" id="PF11774">
    <property type="entry name" value="Lsr2"/>
    <property type="match status" value="1"/>
</dbReference>
<evidence type="ECO:0000313" key="6">
    <source>
        <dbReference type="Proteomes" id="UP001385809"/>
    </source>
</evidence>
<sequence length="206" mass="21885">MATRTTVTLVDDIDGSTADETVGFGLDGASYEIDLTTAHAGDLRSTLEPYLAAARRTGGRRAAPEPAPGRTPASSNSSSRERNQEIRAWADEHGASLSARGRLPAYVIQAFEAGDASLLARPTSEPEASAVESQPESATETVSETATDTGTDTDTDEQPRGRDGLTAPERETIRAWAVDEGIEVKPRGQLKKDLIANYNAWAARQG</sequence>
<dbReference type="Gene3D" id="4.10.320.10">
    <property type="entry name" value="E3-binding domain"/>
    <property type="match status" value="2"/>
</dbReference>
<dbReference type="Proteomes" id="UP001385809">
    <property type="component" value="Unassembled WGS sequence"/>
</dbReference>
<dbReference type="InterPro" id="IPR036625">
    <property type="entry name" value="E3-bd_dom_sf"/>
</dbReference>
<feature type="domain" description="Lsr2 DNA-binding" evidence="4">
    <location>
        <begin position="170"/>
        <end position="200"/>
    </location>
</feature>
<dbReference type="Pfam" id="PF23359">
    <property type="entry name" value="Lsr2_DNA-bd"/>
    <property type="match status" value="2"/>
</dbReference>
<feature type="compositionally biased region" description="Low complexity" evidence="2">
    <location>
        <begin position="136"/>
        <end position="150"/>
    </location>
</feature>
<accession>A0ABU8MRM8</accession>
<proteinExistence type="predicted"/>
<evidence type="ECO:0000313" key="5">
    <source>
        <dbReference type="EMBL" id="MEJ2869093.1"/>
    </source>
</evidence>
<dbReference type="InterPro" id="IPR055370">
    <property type="entry name" value="Lsr2_DNA-bd"/>
</dbReference>
<gene>
    <name evidence="5" type="ORF">WCD74_15070</name>
</gene>
<keyword evidence="6" id="KW-1185">Reference proteome</keyword>
<feature type="compositionally biased region" description="Basic and acidic residues" evidence="2">
    <location>
        <begin position="157"/>
        <end position="171"/>
    </location>
</feature>